<organism evidence="1 2">
    <name type="scientific">Pseudomonas helleri</name>
    <dbReference type="NCBI Taxonomy" id="1608996"/>
    <lineage>
        <taxon>Bacteria</taxon>
        <taxon>Pseudomonadati</taxon>
        <taxon>Pseudomonadota</taxon>
        <taxon>Gammaproteobacteria</taxon>
        <taxon>Pseudomonadales</taxon>
        <taxon>Pseudomonadaceae</taxon>
        <taxon>Pseudomonas</taxon>
    </lineage>
</organism>
<comment type="caution">
    <text evidence="1">The sequence shown here is derived from an EMBL/GenBank/DDBJ whole genome shotgun (WGS) entry which is preliminary data.</text>
</comment>
<sequence length="73" mass="8234">MRGQAKVPHSDKYGFFGRLIFTVAGGVVDLKFSREYWLKSALATYVAERRVSLSSVLSIKNYPIEIDLDIPLV</sequence>
<name>A0A6L5HYM0_9PSED</name>
<dbReference type="RefSeq" id="WP_153374952.1">
    <property type="nucleotide sequence ID" value="NZ_WIVU01000055.1"/>
</dbReference>
<evidence type="ECO:0000313" key="2">
    <source>
        <dbReference type="Proteomes" id="UP000478064"/>
    </source>
</evidence>
<gene>
    <name evidence="1" type="ORF">GHO27_21005</name>
</gene>
<protein>
    <submittedName>
        <fullName evidence="1">Uncharacterized protein</fullName>
    </submittedName>
</protein>
<dbReference type="EMBL" id="WIVU01000055">
    <property type="protein sequence ID" value="MQU08158.1"/>
    <property type="molecule type" value="Genomic_DNA"/>
</dbReference>
<dbReference type="AlphaFoldDB" id="A0A6L5HYM0"/>
<dbReference type="Proteomes" id="UP000478064">
    <property type="component" value="Unassembled WGS sequence"/>
</dbReference>
<reference evidence="1 2" key="1">
    <citation type="submission" date="2019-10" db="EMBL/GenBank/DDBJ databases">
        <title>Evaluation of single-gene subtyping targets for Pseudomonas.</title>
        <authorList>
            <person name="Reichler S.J."/>
            <person name="Orsi R.H."/>
            <person name="Wiedmann M."/>
            <person name="Martin N.H."/>
            <person name="Murphy S.I."/>
        </authorList>
    </citation>
    <scope>NUCLEOTIDE SEQUENCE [LARGE SCALE GENOMIC DNA]</scope>
    <source>
        <strain evidence="1 2">FSL R10-1637</strain>
    </source>
</reference>
<accession>A0A6L5HYM0</accession>
<evidence type="ECO:0000313" key="1">
    <source>
        <dbReference type="EMBL" id="MQU08158.1"/>
    </source>
</evidence>
<proteinExistence type="predicted"/>